<proteinExistence type="predicted"/>
<evidence type="ECO:0000313" key="2">
    <source>
        <dbReference type="Proteomes" id="UP001234202"/>
    </source>
</evidence>
<organism evidence="1 2">
    <name type="scientific">Naganishia onofrii</name>
    <dbReference type="NCBI Taxonomy" id="1851511"/>
    <lineage>
        <taxon>Eukaryota</taxon>
        <taxon>Fungi</taxon>
        <taxon>Dikarya</taxon>
        <taxon>Basidiomycota</taxon>
        <taxon>Agaricomycotina</taxon>
        <taxon>Tremellomycetes</taxon>
        <taxon>Filobasidiales</taxon>
        <taxon>Filobasidiaceae</taxon>
        <taxon>Naganishia</taxon>
    </lineage>
</organism>
<reference evidence="1" key="1">
    <citation type="submission" date="2023-04" db="EMBL/GenBank/DDBJ databases">
        <title>Draft Genome sequencing of Naganishia species isolated from polar environments using Oxford Nanopore Technology.</title>
        <authorList>
            <person name="Leo P."/>
            <person name="Venkateswaran K."/>
        </authorList>
    </citation>
    <scope>NUCLEOTIDE SEQUENCE</scope>
    <source>
        <strain evidence="1">DBVPG 5303</strain>
    </source>
</reference>
<accession>A0ACC2XN78</accession>
<sequence>MRNCDVKELDIGSFPALTTLAPTKPINTTNNDVISTSRAESSGGTVAKSPSLLETPKLDPGKLRSEAFDALKALEEAWLIDTDSEHTRTASPPRDQQEGAVEVEPPTKILSLLKTTVDAVRAVRAWSLAVPATSLLRSSAVIRQKDYSRTSLTKPRIPTMSTPSRPAPASQSSRSVSDTSIRLAARHGNGQIISGGGGEEKDPLSDLRKAALDVLACLRGVEERFRTTDDSADNSFEELHEEEMPGQATSVSPDRQQQQQQRSSPFKAPRSDTQPSTIPSKRIEDSEDLWFFSQRAGDSSASGEWTEEEKKGWYERLMSGEAGWTYRPDIRVGVELQEEREVVRRYLDTVVDTFFGATTGEGNEVPWRRKVMRGEDERELRLDDVGIEVEDGNEARLQQSTESEFARLPDWADSQLWEDRCIGEAFPFFNHS</sequence>
<name>A0ACC2XN78_9TREE</name>
<dbReference type="EMBL" id="JASBWV010000009">
    <property type="protein sequence ID" value="KAJ9124814.1"/>
    <property type="molecule type" value="Genomic_DNA"/>
</dbReference>
<gene>
    <name evidence="1" type="ORF">QFC24_003183</name>
</gene>
<keyword evidence="2" id="KW-1185">Reference proteome</keyword>
<comment type="caution">
    <text evidence="1">The sequence shown here is derived from an EMBL/GenBank/DDBJ whole genome shotgun (WGS) entry which is preliminary data.</text>
</comment>
<protein>
    <submittedName>
        <fullName evidence="1">Uncharacterized protein</fullName>
    </submittedName>
</protein>
<evidence type="ECO:0000313" key="1">
    <source>
        <dbReference type="EMBL" id="KAJ9124814.1"/>
    </source>
</evidence>
<dbReference type="Proteomes" id="UP001234202">
    <property type="component" value="Unassembled WGS sequence"/>
</dbReference>